<feature type="transmembrane region" description="Helical" evidence="5">
    <location>
        <begin position="87"/>
        <end position="111"/>
    </location>
</feature>
<keyword evidence="2 5" id="KW-0812">Transmembrane</keyword>
<comment type="subcellular location">
    <subcellularLocation>
        <location evidence="1">Membrane</location>
        <topology evidence="1">Multi-pass membrane protein</topology>
    </subcellularLocation>
</comment>
<proteinExistence type="predicted"/>
<feature type="domain" description="GtrA/DPMS transmembrane" evidence="6">
    <location>
        <begin position="33"/>
        <end position="140"/>
    </location>
</feature>
<evidence type="ECO:0000256" key="1">
    <source>
        <dbReference type="ARBA" id="ARBA00004141"/>
    </source>
</evidence>
<evidence type="ECO:0000256" key="3">
    <source>
        <dbReference type="ARBA" id="ARBA00022989"/>
    </source>
</evidence>
<dbReference type="GO" id="GO:0000271">
    <property type="term" value="P:polysaccharide biosynthetic process"/>
    <property type="evidence" value="ECO:0007669"/>
    <property type="project" value="InterPro"/>
</dbReference>
<protein>
    <recommendedName>
        <fullName evidence="6">GtrA/DPMS transmembrane domain-containing protein</fullName>
    </recommendedName>
</protein>
<dbReference type="Pfam" id="PF04138">
    <property type="entry name" value="GtrA_DPMS_TM"/>
    <property type="match status" value="1"/>
</dbReference>
<dbReference type="EMBL" id="SEOL01000001">
    <property type="protein sequence ID" value="MBL0848724.1"/>
    <property type="molecule type" value="Genomic_DNA"/>
</dbReference>
<sequence>MTVFLEYACSINNFYERLIIMSKLFFFVINILIVFFIDLFCFFVLIKCGMNPLWARVFSIGTAYLAIWICGRFFVFAKLKRRSFVEAVRCGVISIFSAVLNYAVYATLLIFDPILQLFVAVILSSISATIFAFFLYTRFICRESFSIRQRLRDTR</sequence>
<accession>A0A937AIL1</accession>
<evidence type="ECO:0000313" key="8">
    <source>
        <dbReference type="Proteomes" id="UP000736856"/>
    </source>
</evidence>
<feature type="transmembrane region" description="Helical" evidence="5">
    <location>
        <begin position="117"/>
        <end position="141"/>
    </location>
</feature>
<evidence type="ECO:0000259" key="6">
    <source>
        <dbReference type="Pfam" id="PF04138"/>
    </source>
</evidence>
<dbReference type="InterPro" id="IPR007267">
    <property type="entry name" value="GtrA_DPMS_TM"/>
</dbReference>
<feature type="transmembrane region" description="Helical" evidence="5">
    <location>
        <begin position="24"/>
        <end position="47"/>
    </location>
</feature>
<evidence type="ECO:0000256" key="5">
    <source>
        <dbReference type="SAM" id="Phobius"/>
    </source>
</evidence>
<dbReference type="AlphaFoldDB" id="A0A937AIL1"/>
<gene>
    <name evidence="7" type="ORF">EU981_01280</name>
</gene>
<evidence type="ECO:0000256" key="4">
    <source>
        <dbReference type="ARBA" id="ARBA00023136"/>
    </source>
</evidence>
<keyword evidence="4 5" id="KW-0472">Membrane</keyword>
<keyword evidence="3 5" id="KW-1133">Transmembrane helix</keyword>
<evidence type="ECO:0000313" key="7">
    <source>
        <dbReference type="EMBL" id="MBL0848724.1"/>
    </source>
</evidence>
<dbReference type="Proteomes" id="UP000736856">
    <property type="component" value="Unassembled WGS sequence"/>
</dbReference>
<dbReference type="GO" id="GO:0016020">
    <property type="term" value="C:membrane"/>
    <property type="evidence" value="ECO:0007669"/>
    <property type="project" value="UniProtKB-SubCell"/>
</dbReference>
<comment type="caution">
    <text evidence="7">The sequence shown here is derived from an EMBL/GenBank/DDBJ whole genome shotgun (WGS) entry which is preliminary data.</text>
</comment>
<evidence type="ECO:0000256" key="2">
    <source>
        <dbReference type="ARBA" id="ARBA00022692"/>
    </source>
</evidence>
<name>A0A937AIL1_9HYPH</name>
<organism evidence="7 8">
    <name type="scientific">Candidatus Liberibacter ctenarytainae</name>
    <dbReference type="NCBI Taxonomy" id="2020335"/>
    <lineage>
        <taxon>Bacteria</taxon>
        <taxon>Pseudomonadati</taxon>
        <taxon>Pseudomonadota</taxon>
        <taxon>Alphaproteobacteria</taxon>
        <taxon>Hyphomicrobiales</taxon>
        <taxon>Rhizobiaceae</taxon>
        <taxon>Liberibacter</taxon>
    </lineage>
</organism>
<reference evidence="7" key="1">
    <citation type="submission" date="2019-02" db="EMBL/GenBank/DDBJ databases">
        <title>A novel Candidatus Liberibacter species associated with the New Zealand native fuchsia psyllid, Ctenarytaina fuchsiae.</title>
        <authorList>
            <person name="Thompson S.M."/>
            <person name="Jorgensen N."/>
            <person name="David C."/>
            <person name="Bulman S.R."/>
            <person name="Smith G.R."/>
        </authorList>
    </citation>
    <scope>NUCLEOTIDE SEQUENCE</scope>
    <source>
        <strain evidence="7">Oxford</strain>
    </source>
</reference>
<feature type="transmembrane region" description="Helical" evidence="5">
    <location>
        <begin position="53"/>
        <end position="75"/>
    </location>
</feature>